<dbReference type="InterPro" id="IPR004853">
    <property type="entry name" value="Sugar_P_trans_dom"/>
</dbReference>
<feature type="transmembrane region" description="Helical" evidence="9">
    <location>
        <begin position="177"/>
        <end position="198"/>
    </location>
</feature>
<dbReference type="SUPFAM" id="SSF103481">
    <property type="entry name" value="Multidrug resistance efflux transporter EmrE"/>
    <property type="match status" value="2"/>
</dbReference>
<reference evidence="11" key="1">
    <citation type="submission" date="2023-02" db="EMBL/GenBank/DDBJ databases">
        <title>Genome of toxic invasive species Heracleum sosnowskyi carries increased number of genes despite the absence of recent whole-genome duplications.</title>
        <authorList>
            <person name="Schelkunov M."/>
            <person name="Shtratnikova V."/>
            <person name="Makarenko M."/>
            <person name="Klepikova A."/>
            <person name="Omelchenko D."/>
            <person name="Novikova G."/>
            <person name="Obukhova E."/>
            <person name="Bogdanov V."/>
            <person name="Penin A."/>
            <person name="Logacheva M."/>
        </authorList>
    </citation>
    <scope>NUCLEOTIDE SEQUENCE</scope>
    <source>
        <strain evidence="11">Hsosn_3</strain>
        <tissue evidence="11">Leaf</tissue>
    </source>
</reference>
<evidence type="ECO:0000256" key="3">
    <source>
        <dbReference type="ARBA" id="ARBA00022528"/>
    </source>
</evidence>
<proteinExistence type="predicted"/>
<dbReference type="InterPro" id="IPR050186">
    <property type="entry name" value="TPT_transporter"/>
</dbReference>
<comment type="subcellular location">
    <subcellularLocation>
        <location evidence="1">Plastid</location>
        <location evidence="1">Chloroplast membrane</location>
        <topology evidence="1">Multi-pass membrane protein</topology>
    </subcellularLocation>
</comment>
<keyword evidence="4" id="KW-0934">Plastid</keyword>
<keyword evidence="2" id="KW-0813">Transport</keyword>
<keyword evidence="6" id="KW-0809">Transit peptide</keyword>
<organism evidence="11 12">
    <name type="scientific">Heracleum sosnowskyi</name>
    <dbReference type="NCBI Taxonomy" id="360622"/>
    <lineage>
        <taxon>Eukaryota</taxon>
        <taxon>Viridiplantae</taxon>
        <taxon>Streptophyta</taxon>
        <taxon>Embryophyta</taxon>
        <taxon>Tracheophyta</taxon>
        <taxon>Spermatophyta</taxon>
        <taxon>Magnoliopsida</taxon>
        <taxon>eudicotyledons</taxon>
        <taxon>Gunneridae</taxon>
        <taxon>Pentapetalae</taxon>
        <taxon>asterids</taxon>
        <taxon>campanulids</taxon>
        <taxon>Apiales</taxon>
        <taxon>Apiaceae</taxon>
        <taxon>Apioideae</taxon>
        <taxon>apioid superclade</taxon>
        <taxon>Tordylieae</taxon>
        <taxon>Tordyliinae</taxon>
        <taxon>Heracleum</taxon>
    </lineage>
</organism>
<evidence type="ECO:0000256" key="4">
    <source>
        <dbReference type="ARBA" id="ARBA00022640"/>
    </source>
</evidence>
<name>A0AAD8MET5_9APIA</name>
<evidence type="ECO:0000256" key="9">
    <source>
        <dbReference type="SAM" id="Phobius"/>
    </source>
</evidence>
<dbReference type="GO" id="GO:0031969">
    <property type="term" value="C:chloroplast membrane"/>
    <property type="evidence" value="ECO:0007669"/>
    <property type="project" value="UniProtKB-SubCell"/>
</dbReference>
<feature type="transmembrane region" description="Helical" evidence="9">
    <location>
        <begin position="115"/>
        <end position="132"/>
    </location>
</feature>
<feature type="transmembrane region" description="Helical" evidence="9">
    <location>
        <begin position="290"/>
        <end position="310"/>
    </location>
</feature>
<keyword evidence="7 9" id="KW-1133">Transmembrane helix</keyword>
<dbReference type="GO" id="GO:0015120">
    <property type="term" value="F:phosphoglycerate transmembrane transporter activity"/>
    <property type="evidence" value="ECO:0007669"/>
    <property type="project" value="UniProtKB-ARBA"/>
</dbReference>
<feature type="transmembrane region" description="Helical" evidence="9">
    <location>
        <begin position="144"/>
        <end position="165"/>
    </location>
</feature>
<evidence type="ECO:0000259" key="10">
    <source>
        <dbReference type="Pfam" id="PF03151"/>
    </source>
</evidence>
<evidence type="ECO:0000313" key="11">
    <source>
        <dbReference type="EMBL" id="KAK1370277.1"/>
    </source>
</evidence>
<gene>
    <name evidence="11" type="ORF">POM88_036369</name>
</gene>
<comment type="caution">
    <text evidence="11">The sequence shown here is derived from an EMBL/GenBank/DDBJ whole genome shotgun (WGS) entry which is preliminary data.</text>
</comment>
<keyword evidence="12" id="KW-1185">Reference proteome</keyword>
<keyword evidence="3" id="KW-0150">Chloroplast</keyword>
<evidence type="ECO:0000256" key="6">
    <source>
        <dbReference type="ARBA" id="ARBA00022946"/>
    </source>
</evidence>
<evidence type="ECO:0000256" key="7">
    <source>
        <dbReference type="ARBA" id="ARBA00022989"/>
    </source>
</evidence>
<keyword evidence="5 9" id="KW-0812">Transmembrane</keyword>
<feature type="domain" description="Sugar phosphate transporter" evidence="10">
    <location>
        <begin position="114"/>
        <end position="407"/>
    </location>
</feature>
<feature type="transmembrane region" description="Helical" evidence="9">
    <location>
        <begin position="231"/>
        <end position="249"/>
    </location>
</feature>
<dbReference type="Pfam" id="PF03151">
    <property type="entry name" value="TPT"/>
    <property type="match status" value="1"/>
</dbReference>
<protein>
    <submittedName>
        <fullName evidence="11">Phosphoenolpyruvate/phosphate translocator 2, chloroplastic</fullName>
    </submittedName>
</protein>
<evidence type="ECO:0000256" key="5">
    <source>
        <dbReference type="ARBA" id="ARBA00022692"/>
    </source>
</evidence>
<accession>A0AAD8MET5</accession>
<feature type="transmembrane region" description="Helical" evidence="9">
    <location>
        <begin position="204"/>
        <end position="224"/>
    </location>
</feature>
<evidence type="ECO:0000256" key="1">
    <source>
        <dbReference type="ARBA" id="ARBA00004508"/>
    </source>
</evidence>
<dbReference type="InterPro" id="IPR037185">
    <property type="entry name" value="EmrE-like"/>
</dbReference>
<dbReference type="Proteomes" id="UP001237642">
    <property type="component" value="Unassembled WGS sequence"/>
</dbReference>
<dbReference type="InterPro" id="IPR004696">
    <property type="entry name" value="Tpt_PEP_transl"/>
</dbReference>
<dbReference type="EMBL" id="JAUIZM010000008">
    <property type="protein sequence ID" value="KAK1370277.1"/>
    <property type="molecule type" value="Genomic_DNA"/>
</dbReference>
<dbReference type="PANTHER" id="PTHR11132">
    <property type="entry name" value="SOLUTE CARRIER FAMILY 35"/>
    <property type="match status" value="1"/>
</dbReference>
<dbReference type="GO" id="GO:0015605">
    <property type="term" value="F:organophosphate ester transmembrane transporter activity"/>
    <property type="evidence" value="ECO:0007669"/>
    <property type="project" value="UniProtKB-ARBA"/>
</dbReference>
<evidence type="ECO:0000313" key="12">
    <source>
        <dbReference type="Proteomes" id="UP001237642"/>
    </source>
</evidence>
<reference evidence="11" key="2">
    <citation type="submission" date="2023-05" db="EMBL/GenBank/DDBJ databases">
        <authorList>
            <person name="Schelkunov M.I."/>
        </authorList>
    </citation>
    <scope>NUCLEOTIDE SEQUENCE</scope>
    <source>
        <strain evidence="11">Hsosn_3</strain>
        <tissue evidence="11">Leaf</tissue>
    </source>
</reference>
<evidence type="ECO:0000256" key="8">
    <source>
        <dbReference type="ARBA" id="ARBA00023136"/>
    </source>
</evidence>
<sequence>MGIFYAACSNLPLPTPLHRPYFPKYRNCSTSVIFSSQNKSLKLTYPCRCISTTKLSFPCSDISSNLGSSRPNFLSVSLVNFNSFKVRAVSEEEDENAVITAAAAIKSKWGSSLQFVAMFGVWYLLNIYFNIYNKQVLKVFPYPATLTALQFGCGTLMVVIMWSFNLHPAPKLKRSQVVPVLTLGLMHTIGNVLTNISLGKVAVSFTHTIKAMEPFFAVIMSVFFLAQRPTLLVVASLMPIVGGVAMASFTEASFNWTGFSTAMASNITNQSRNVLSKKFMVRKEDGLDNINLFSIMTIISFILLLPTAILTEGIRFTPAYLQQYTTNQGFILKDLCLKAIVSGICFHSYQQISYMILDKVSAVTHAVANCVKRVVLIVACVIFFQTPVSPVNALGTSLALAGVFLYSRAKQMKPDQKIA</sequence>
<evidence type="ECO:0000256" key="2">
    <source>
        <dbReference type="ARBA" id="ARBA00022448"/>
    </source>
</evidence>
<keyword evidence="8 9" id="KW-0472">Membrane</keyword>
<dbReference type="AlphaFoldDB" id="A0AAD8MET5"/>
<dbReference type="NCBIfam" id="TIGR00817">
    <property type="entry name" value="tpt"/>
    <property type="match status" value="1"/>
</dbReference>